<dbReference type="GO" id="GO:0009423">
    <property type="term" value="P:chorismate biosynthetic process"/>
    <property type="evidence" value="ECO:0007669"/>
    <property type="project" value="UniProtKB-UniRule"/>
</dbReference>
<organism evidence="11 12">
    <name type="scientific">Agromyces seonyuensis</name>
    <dbReference type="NCBI Taxonomy" id="2662446"/>
    <lineage>
        <taxon>Bacteria</taxon>
        <taxon>Bacillati</taxon>
        <taxon>Actinomycetota</taxon>
        <taxon>Actinomycetes</taxon>
        <taxon>Micrococcales</taxon>
        <taxon>Microbacteriaceae</taxon>
        <taxon>Agromyces</taxon>
    </lineage>
</organism>
<gene>
    <name evidence="8" type="primary">aroQ</name>
    <name evidence="11" type="ORF">GB864_01360</name>
</gene>
<dbReference type="HAMAP" id="MF_00169">
    <property type="entry name" value="AroQ"/>
    <property type="match status" value="1"/>
</dbReference>
<evidence type="ECO:0000313" key="12">
    <source>
        <dbReference type="Proteomes" id="UP000438182"/>
    </source>
</evidence>
<dbReference type="NCBIfam" id="NF003806">
    <property type="entry name" value="PRK05395.1-3"/>
    <property type="match status" value="1"/>
</dbReference>
<evidence type="ECO:0000256" key="3">
    <source>
        <dbReference type="ARBA" id="ARBA00011037"/>
    </source>
</evidence>
<evidence type="ECO:0000256" key="9">
    <source>
        <dbReference type="PIRSR" id="PIRSR001399-1"/>
    </source>
</evidence>
<feature type="binding site" evidence="8">
    <location>
        <begin position="102"/>
        <end position="103"/>
    </location>
    <ligand>
        <name>substrate</name>
    </ligand>
</feature>
<keyword evidence="8" id="KW-0028">Amino-acid biosynthesis</keyword>
<comment type="similarity">
    <text evidence="3 8">Belongs to the type-II 3-dehydroquinase family.</text>
</comment>
<comment type="subunit">
    <text evidence="4 8">Homododecamer.</text>
</comment>
<dbReference type="PANTHER" id="PTHR21272:SF3">
    <property type="entry name" value="CATABOLIC 3-DEHYDROQUINASE"/>
    <property type="match status" value="1"/>
</dbReference>
<dbReference type="PROSITE" id="PS01029">
    <property type="entry name" value="DEHYDROQUINASE_II"/>
    <property type="match status" value="1"/>
</dbReference>
<dbReference type="GO" id="GO:0003855">
    <property type="term" value="F:3-dehydroquinate dehydratase activity"/>
    <property type="evidence" value="ECO:0007669"/>
    <property type="project" value="UniProtKB-UniRule"/>
</dbReference>
<feature type="active site" description="Proton donor" evidence="8 9">
    <location>
        <position position="101"/>
    </location>
</feature>
<proteinExistence type="inferred from homology"/>
<evidence type="ECO:0000256" key="8">
    <source>
        <dbReference type="HAMAP-Rule" id="MF_00169"/>
    </source>
</evidence>
<dbReference type="GO" id="GO:0009073">
    <property type="term" value="P:aromatic amino acid family biosynthetic process"/>
    <property type="evidence" value="ECO:0007669"/>
    <property type="project" value="UniProtKB-KW"/>
</dbReference>
<comment type="caution">
    <text evidence="11">The sequence shown here is derived from an EMBL/GenBank/DDBJ whole genome shotgun (WGS) entry which is preliminary data.</text>
</comment>
<feature type="binding site" evidence="8">
    <location>
        <position position="88"/>
    </location>
    <ligand>
        <name>substrate</name>
    </ligand>
</feature>
<evidence type="ECO:0000256" key="5">
    <source>
        <dbReference type="ARBA" id="ARBA00012060"/>
    </source>
</evidence>
<evidence type="ECO:0000256" key="7">
    <source>
        <dbReference type="ARBA" id="ARBA00023239"/>
    </source>
</evidence>
<dbReference type="CDD" id="cd00466">
    <property type="entry name" value="DHQase_II"/>
    <property type="match status" value="1"/>
</dbReference>
<keyword evidence="6 8" id="KW-0057">Aromatic amino acid biosynthesis</keyword>
<dbReference type="RefSeq" id="WP_160422490.1">
    <property type="nucleotide sequence ID" value="NZ_WSTA01000003.1"/>
</dbReference>
<comment type="pathway">
    <text evidence="2 8">Metabolic intermediate biosynthesis; chorismate biosynthesis; chorismate from D-erythrose 4-phosphate and phosphoenolpyruvate: step 3/7.</text>
</comment>
<comment type="caution">
    <text evidence="8">Lacks conserved residue(s) required for the propagation of feature annotation.</text>
</comment>
<keyword evidence="12" id="KW-1185">Reference proteome</keyword>
<dbReference type="PANTHER" id="PTHR21272">
    <property type="entry name" value="CATABOLIC 3-DEHYDROQUINASE"/>
    <property type="match status" value="1"/>
</dbReference>
<feature type="binding site" evidence="8">
    <location>
        <position position="75"/>
    </location>
    <ligand>
        <name>substrate</name>
    </ligand>
</feature>
<dbReference type="Pfam" id="PF01220">
    <property type="entry name" value="DHquinase_II"/>
    <property type="match status" value="1"/>
</dbReference>
<comment type="function">
    <text evidence="8">Catalyzes a trans-dehydration via an enolate intermediate.</text>
</comment>
<feature type="site" description="Transition state stabilizer" evidence="8 10">
    <location>
        <position position="19"/>
    </location>
</feature>
<dbReference type="InterPro" id="IPR001874">
    <property type="entry name" value="DHquinase_II"/>
</dbReference>
<dbReference type="GO" id="GO:0019631">
    <property type="term" value="P:quinate catabolic process"/>
    <property type="evidence" value="ECO:0007669"/>
    <property type="project" value="TreeGrafter"/>
</dbReference>
<dbReference type="Proteomes" id="UP000438182">
    <property type="component" value="Unassembled WGS sequence"/>
</dbReference>
<reference evidence="11 12" key="1">
    <citation type="submission" date="2019-12" db="EMBL/GenBank/DDBJ databases">
        <authorList>
            <person name="Kim Y.S."/>
        </authorList>
    </citation>
    <scope>NUCLEOTIDE SEQUENCE [LARGE SCALE GENOMIC DNA]</scope>
    <source>
        <strain evidence="11 12">MMS17-SY077</strain>
    </source>
</reference>
<dbReference type="SUPFAM" id="SSF52304">
    <property type="entry name" value="Type II 3-dehydroquinate dehydratase"/>
    <property type="match status" value="1"/>
</dbReference>
<keyword evidence="7 8" id="KW-0456">Lyase</keyword>
<protein>
    <recommendedName>
        <fullName evidence="5 8">3-dehydroquinate dehydratase</fullName>
        <shortName evidence="8">3-dehydroquinase</shortName>
        <ecNumber evidence="5 8">4.2.1.10</ecNumber>
    </recommendedName>
    <alternativeName>
        <fullName evidence="8">Type II DHQase</fullName>
    </alternativeName>
</protein>
<dbReference type="EC" id="4.2.1.10" evidence="5 8"/>
<evidence type="ECO:0000256" key="4">
    <source>
        <dbReference type="ARBA" id="ARBA00011193"/>
    </source>
</evidence>
<evidence type="ECO:0000256" key="2">
    <source>
        <dbReference type="ARBA" id="ARBA00004902"/>
    </source>
</evidence>
<dbReference type="AlphaFoldDB" id="A0A6I4NVS4"/>
<sequence>MTRKLFVLNGPNLNMLGHREPELYGTTTIDDIRDSCARLAAEAGFELFFGQSNAESQLIDWLHDAYREDAAVVINPAGLSFRSIPLLDALLMLRTPIVEIHLTNIHRRDALHQDSLVSTVATSVIAGAGAFGYELAIRAIDQLVPRASEAA</sequence>
<evidence type="ECO:0000256" key="6">
    <source>
        <dbReference type="ARBA" id="ARBA00023141"/>
    </source>
</evidence>
<feature type="active site" description="Proton acceptor" evidence="8 9">
    <location>
        <position position="24"/>
    </location>
</feature>
<evidence type="ECO:0000256" key="1">
    <source>
        <dbReference type="ARBA" id="ARBA00001864"/>
    </source>
</evidence>
<dbReference type="GO" id="GO:0008652">
    <property type="term" value="P:amino acid biosynthetic process"/>
    <property type="evidence" value="ECO:0007669"/>
    <property type="project" value="UniProtKB-KW"/>
</dbReference>
<comment type="catalytic activity">
    <reaction evidence="1 8">
        <text>3-dehydroquinate = 3-dehydroshikimate + H2O</text>
        <dbReference type="Rhea" id="RHEA:21096"/>
        <dbReference type="ChEBI" id="CHEBI:15377"/>
        <dbReference type="ChEBI" id="CHEBI:16630"/>
        <dbReference type="ChEBI" id="CHEBI:32364"/>
        <dbReference type="EC" id="4.2.1.10"/>
    </reaction>
</comment>
<dbReference type="InterPro" id="IPR036441">
    <property type="entry name" value="DHquinase_II_sf"/>
</dbReference>
<dbReference type="EMBL" id="WSTA01000003">
    <property type="protein sequence ID" value="MWB97212.1"/>
    <property type="molecule type" value="Genomic_DNA"/>
</dbReference>
<dbReference type="PIRSF" id="PIRSF001399">
    <property type="entry name" value="DHquinase_II"/>
    <property type="match status" value="1"/>
</dbReference>
<dbReference type="NCBIfam" id="NF003805">
    <property type="entry name" value="PRK05395.1-2"/>
    <property type="match status" value="1"/>
</dbReference>
<evidence type="ECO:0000256" key="10">
    <source>
        <dbReference type="PIRSR" id="PIRSR001399-3"/>
    </source>
</evidence>
<dbReference type="Gene3D" id="3.40.50.9100">
    <property type="entry name" value="Dehydroquinase, class II"/>
    <property type="match status" value="1"/>
</dbReference>
<dbReference type="NCBIfam" id="NF003807">
    <property type="entry name" value="PRK05395.1-4"/>
    <property type="match status" value="1"/>
</dbReference>
<evidence type="ECO:0000313" key="11">
    <source>
        <dbReference type="EMBL" id="MWB97212.1"/>
    </source>
</evidence>
<dbReference type="InterPro" id="IPR018509">
    <property type="entry name" value="DHquinase_II_CS"/>
</dbReference>
<dbReference type="UniPathway" id="UPA00053">
    <property type="reaction ID" value="UER00086"/>
</dbReference>
<name>A0A6I4NVS4_9MICO</name>
<accession>A0A6I4NVS4</accession>